<feature type="compositionally biased region" description="Basic and acidic residues" evidence="5">
    <location>
        <begin position="1"/>
        <end position="23"/>
    </location>
</feature>
<feature type="region of interest" description="Disordered" evidence="5">
    <location>
        <begin position="308"/>
        <end position="335"/>
    </location>
</feature>
<evidence type="ECO:0000256" key="3">
    <source>
        <dbReference type="ARBA" id="ARBA00022833"/>
    </source>
</evidence>
<dbReference type="Pfam" id="PF02891">
    <property type="entry name" value="zf-MIZ"/>
    <property type="match status" value="1"/>
</dbReference>
<dbReference type="GO" id="GO:0016925">
    <property type="term" value="P:protein sumoylation"/>
    <property type="evidence" value="ECO:0007669"/>
    <property type="project" value="TreeGrafter"/>
</dbReference>
<protein>
    <recommendedName>
        <fullName evidence="6">SP-RING-type domain-containing protein</fullName>
    </recommendedName>
</protein>
<dbReference type="GO" id="GO:0000785">
    <property type="term" value="C:chromatin"/>
    <property type="evidence" value="ECO:0007669"/>
    <property type="project" value="TreeGrafter"/>
</dbReference>
<dbReference type="InterPro" id="IPR013083">
    <property type="entry name" value="Znf_RING/FYVE/PHD"/>
</dbReference>
<evidence type="ECO:0000256" key="1">
    <source>
        <dbReference type="ARBA" id="ARBA00022723"/>
    </source>
</evidence>
<keyword evidence="1" id="KW-0479">Metal-binding</keyword>
<keyword evidence="2 4" id="KW-0863">Zinc-finger</keyword>
<organism evidence="7">
    <name type="scientific">Guillardia theta</name>
    <name type="common">Cryptophyte</name>
    <name type="synonym">Cryptomonas phi</name>
    <dbReference type="NCBI Taxonomy" id="55529"/>
    <lineage>
        <taxon>Eukaryota</taxon>
        <taxon>Cryptophyceae</taxon>
        <taxon>Pyrenomonadales</taxon>
        <taxon>Geminigeraceae</taxon>
        <taxon>Guillardia</taxon>
    </lineage>
</organism>
<dbReference type="PROSITE" id="PS51044">
    <property type="entry name" value="ZF_SP_RING"/>
    <property type="match status" value="1"/>
</dbReference>
<dbReference type="EMBL" id="HBKN01047548">
    <property type="protein sequence ID" value="CAE2337538.1"/>
    <property type="molecule type" value="Transcribed_RNA"/>
</dbReference>
<evidence type="ECO:0000313" key="7">
    <source>
        <dbReference type="EMBL" id="CAE2337538.1"/>
    </source>
</evidence>
<dbReference type="AlphaFoldDB" id="A0A7S4UCT4"/>
<dbReference type="PANTHER" id="PTHR10782:SF4">
    <property type="entry name" value="TONALLI, ISOFORM E"/>
    <property type="match status" value="1"/>
</dbReference>
<keyword evidence="3" id="KW-0862">Zinc</keyword>
<dbReference type="InterPro" id="IPR004181">
    <property type="entry name" value="Znf_MIZ"/>
</dbReference>
<dbReference type="Gene3D" id="3.30.40.10">
    <property type="entry name" value="Zinc/RING finger domain, C3HC4 (zinc finger)"/>
    <property type="match status" value="1"/>
</dbReference>
<evidence type="ECO:0000259" key="6">
    <source>
        <dbReference type="PROSITE" id="PS51044"/>
    </source>
</evidence>
<name>A0A7S4UCT4_GUITH</name>
<feature type="compositionally biased region" description="Polar residues" evidence="5">
    <location>
        <begin position="308"/>
        <end position="323"/>
    </location>
</feature>
<evidence type="ECO:0000256" key="5">
    <source>
        <dbReference type="SAM" id="MobiDB-lite"/>
    </source>
</evidence>
<accession>A0A7S4UCT4</accession>
<gene>
    <name evidence="7" type="ORF">GTHE00462_LOCUS37102</name>
</gene>
<sequence length="335" mass="37842">MIEEERRVEGSSRDETRTGREVDASGGQHGGLKKDEGDGSLRASKRKTDCQLIMNALLQERLDLNPTRDVTRMVRWEEVYELSAGALQEEIEKSRSRLASTIAQYHTSQFPSQLQNAISATQRMSEAIWSKVTARWASALKSAQQAAQEKFSPLSSCWDSARLLNRMRQLCWSLYFRHEGGVGRSEISTMNVKEEPEQEGLNTKGEGEEDQQLADPIEELLAECGGAVISHVEVSLLCPISQARIKVPVKGKDCRHLNCFDKESWTKSMKDREKKKCPICQVEIEEVVEDEEFQKILQQVPDGISSFDMSTRSEFSQTSQKNQESAHDVIVIDDD</sequence>
<feature type="domain" description="SP-RING-type" evidence="6">
    <location>
        <begin position="222"/>
        <end position="306"/>
    </location>
</feature>
<proteinExistence type="predicted"/>
<dbReference type="CDD" id="cd16650">
    <property type="entry name" value="SP-RING_PIAS-like"/>
    <property type="match status" value="1"/>
</dbReference>
<dbReference type="GO" id="GO:0061665">
    <property type="term" value="F:SUMO ligase activity"/>
    <property type="evidence" value="ECO:0007669"/>
    <property type="project" value="TreeGrafter"/>
</dbReference>
<dbReference type="PANTHER" id="PTHR10782">
    <property type="entry name" value="ZINC FINGER MIZ DOMAIN-CONTAINING PROTEIN"/>
    <property type="match status" value="1"/>
</dbReference>
<evidence type="ECO:0000256" key="4">
    <source>
        <dbReference type="PROSITE-ProRule" id="PRU00452"/>
    </source>
</evidence>
<dbReference type="GO" id="GO:0008270">
    <property type="term" value="F:zinc ion binding"/>
    <property type="evidence" value="ECO:0007669"/>
    <property type="project" value="UniProtKB-KW"/>
</dbReference>
<feature type="region of interest" description="Disordered" evidence="5">
    <location>
        <begin position="1"/>
        <end position="43"/>
    </location>
</feature>
<reference evidence="7" key="1">
    <citation type="submission" date="2021-01" db="EMBL/GenBank/DDBJ databases">
        <authorList>
            <person name="Corre E."/>
            <person name="Pelletier E."/>
            <person name="Niang G."/>
            <person name="Scheremetjew M."/>
            <person name="Finn R."/>
            <person name="Kale V."/>
            <person name="Holt S."/>
            <person name="Cochrane G."/>
            <person name="Meng A."/>
            <person name="Brown T."/>
            <person name="Cohen L."/>
        </authorList>
    </citation>
    <scope>NUCLEOTIDE SEQUENCE</scope>
    <source>
        <strain evidence="7">CCMP 2712</strain>
    </source>
</reference>
<evidence type="ECO:0000256" key="2">
    <source>
        <dbReference type="ARBA" id="ARBA00022771"/>
    </source>
</evidence>